<dbReference type="FunFam" id="3.10.290.10:FF:000001">
    <property type="entry name" value="30S ribosomal protein S4"/>
    <property type="match status" value="1"/>
</dbReference>
<dbReference type="GO" id="GO:0003735">
    <property type="term" value="F:structural constituent of ribosome"/>
    <property type="evidence" value="ECO:0007669"/>
    <property type="project" value="InterPro"/>
</dbReference>
<comment type="function">
    <text evidence="2 10">One of the primary rRNA binding proteins, it binds directly to 16S rRNA where it nucleates assembly of the body of the 30S subunit.</text>
</comment>
<dbReference type="PROSITE" id="PS00632">
    <property type="entry name" value="RIBOSOMAL_S4"/>
    <property type="match status" value="1"/>
</dbReference>
<gene>
    <name evidence="10" type="primary">rpsD</name>
    <name evidence="14" type="ORF">EDC19_1634</name>
</gene>
<keyword evidence="7 10" id="KW-0687">Ribonucleoprotein</keyword>
<dbReference type="GO" id="GO:0006412">
    <property type="term" value="P:translation"/>
    <property type="evidence" value="ECO:0007669"/>
    <property type="project" value="UniProtKB-UniRule"/>
</dbReference>
<dbReference type="NCBIfam" id="TIGR01017">
    <property type="entry name" value="rpsD_bact"/>
    <property type="match status" value="1"/>
</dbReference>
<evidence type="ECO:0000313" key="15">
    <source>
        <dbReference type="Proteomes" id="UP000294545"/>
    </source>
</evidence>
<dbReference type="Pfam" id="PF00163">
    <property type="entry name" value="Ribosomal_S4"/>
    <property type="match status" value="1"/>
</dbReference>
<dbReference type="EMBL" id="SMGQ01000012">
    <property type="protein sequence ID" value="TCK93441.1"/>
    <property type="molecule type" value="Genomic_DNA"/>
</dbReference>
<evidence type="ECO:0000256" key="7">
    <source>
        <dbReference type="ARBA" id="ARBA00023274"/>
    </source>
</evidence>
<dbReference type="SMART" id="SM00363">
    <property type="entry name" value="S4"/>
    <property type="match status" value="1"/>
</dbReference>
<evidence type="ECO:0000256" key="11">
    <source>
        <dbReference type="RuleBase" id="RU003699"/>
    </source>
</evidence>
<comment type="subunit">
    <text evidence="8 10">Part of the 30S ribosomal subunit. Contacts protein S5. The interaction surface between S4 and S5 is involved in control of translational fidelity.</text>
</comment>
<dbReference type="InterPro" id="IPR018079">
    <property type="entry name" value="Ribosomal_uS4_CS"/>
</dbReference>
<dbReference type="AlphaFoldDB" id="A0A4V2Q0E3"/>
<keyword evidence="4 10" id="KW-0699">rRNA-binding</keyword>
<dbReference type="GO" id="GO:0042274">
    <property type="term" value="P:ribosomal small subunit biogenesis"/>
    <property type="evidence" value="ECO:0007669"/>
    <property type="project" value="TreeGrafter"/>
</dbReference>
<evidence type="ECO:0000259" key="13">
    <source>
        <dbReference type="SMART" id="SM01390"/>
    </source>
</evidence>
<dbReference type="InterPro" id="IPR036986">
    <property type="entry name" value="S4_RNA-bd_sf"/>
</dbReference>
<name>A0A4V2Q0E3_9FIRM</name>
<comment type="function">
    <text evidence="1 10">With S5 and S12 plays an important role in translational accuracy.</text>
</comment>
<dbReference type="InterPro" id="IPR022801">
    <property type="entry name" value="Ribosomal_uS4"/>
</dbReference>
<dbReference type="NCBIfam" id="NF003717">
    <property type="entry name" value="PRK05327.1"/>
    <property type="match status" value="1"/>
</dbReference>
<feature type="domain" description="Small ribosomal subunit protein uS4 N-terminal" evidence="13">
    <location>
        <begin position="3"/>
        <end position="97"/>
    </location>
</feature>
<evidence type="ECO:0000256" key="3">
    <source>
        <dbReference type="ARBA" id="ARBA00007465"/>
    </source>
</evidence>
<dbReference type="Proteomes" id="UP000294545">
    <property type="component" value="Unassembled WGS sequence"/>
</dbReference>
<organism evidence="14 15">
    <name type="scientific">Natranaerovirga hydrolytica</name>
    <dbReference type="NCBI Taxonomy" id="680378"/>
    <lineage>
        <taxon>Bacteria</taxon>
        <taxon>Bacillati</taxon>
        <taxon>Bacillota</taxon>
        <taxon>Clostridia</taxon>
        <taxon>Lachnospirales</taxon>
        <taxon>Natranaerovirgaceae</taxon>
        <taxon>Natranaerovirga</taxon>
    </lineage>
</organism>
<dbReference type="InterPro" id="IPR002942">
    <property type="entry name" value="S4_RNA-bd"/>
</dbReference>
<dbReference type="CDD" id="cd00165">
    <property type="entry name" value="S4"/>
    <property type="match status" value="1"/>
</dbReference>
<feature type="domain" description="RNA-binding S4" evidence="12">
    <location>
        <begin position="98"/>
        <end position="159"/>
    </location>
</feature>
<dbReference type="GO" id="GO:0019843">
    <property type="term" value="F:rRNA binding"/>
    <property type="evidence" value="ECO:0007669"/>
    <property type="project" value="UniProtKB-UniRule"/>
</dbReference>
<evidence type="ECO:0000256" key="6">
    <source>
        <dbReference type="ARBA" id="ARBA00022980"/>
    </source>
</evidence>
<evidence type="ECO:0000313" key="14">
    <source>
        <dbReference type="EMBL" id="TCK93441.1"/>
    </source>
</evidence>
<evidence type="ECO:0000256" key="1">
    <source>
        <dbReference type="ARBA" id="ARBA00003004"/>
    </source>
</evidence>
<keyword evidence="15" id="KW-1185">Reference proteome</keyword>
<keyword evidence="5 10" id="KW-0694">RNA-binding</keyword>
<evidence type="ECO:0000256" key="10">
    <source>
        <dbReference type="HAMAP-Rule" id="MF_01306"/>
    </source>
</evidence>
<dbReference type="Gene3D" id="1.10.1050.10">
    <property type="entry name" value="Ribosomal Protein S4 Delta 41, Chain A, domain 1"/>
    <property type="match status" value="1"/>
</dbReference>
<dbReference type="InterPro" id="IPR005709">
    <property type="entry name" value="Ribosomal_uS4_bac-type"/>
</dbReference>
<dbReference type="PANTHER" id="PTHR11831">
    <property type="entry name" value="30S 40S RIBOSOMAL PROTEIN"/>
    <property type="match status" value="1"/>
</dbReference>
<evidence type="ECO:0000259" key="12">
    <source>
        <dbReference type="SMART" id="SM00363"/>
    </source>
</evidence>
<evidence type="ECO:0000256" key="9">
    <source>
        <dbReference type="ARBA" id="ARBA00035254"/>
    </source>
</evidence>
<dbReference type="RefSeq" id="WP_132282347.1">
    <property type="nucleotide sequence ID" value="NZ_SMGQ01000012.1"/>
</dbReference>
<evidence type="ECO:0000256" key="2">
    <source>
        <dbReference type="ARBA" id="ARBA00003866"/>
    </source>
</evidence>
<proteinExistence type="inferred from homology"/>
<accession>A0A4V2Q0E3</accession>
<evidence type="ECO:0000256" key="8">
    <source>
        <dbReference type="ARBA" id="ARBA00025813"/>
    </source>
</evidence>
<reference evidence="14 15" key="1">
    <citation type="submission" date="2019-03" db="EMBL/GenBank/DDBJ databases">
        <title>Genomic Encyclopedia of Type Strains, Phase IV (KMG-IV): sequencing the most valuable type-strain genomes for metagenomic binning, comparative biology and taxonomic classification.</title>
        <authorList>
            <person name="Goeker M."/>
        </authorList>
    </citation>
    <scope>NUCLEOTIDE SEQUENCE [LARGE SCALE GENOMIC DNA]</scope>
    <source>
        <strain evidence="14 15">DSM 24176</strain>
    </source>
</reference>
<comment type="similarity">
    <text evidence="3 10 11">Belongs to the universal ribosomal protein uS4 family.</text>
</comment>
<evidence type="ECO:0000256" key="4">
    <source>
        <dbReference type="ARBA" id="ARBA00022730"/>
    </source>
</evidence>
<dbReference type="FunFam" id="1.10.1050.10:FF:000001">
    <property type="entry name" value="30S ribosomal protein S4"/>
    <property type="match status" value="1"/>
</dbReference>
<protein>
    <recommendedName>
        <fullName evidence="9 10">Small ribosomal subunit protein uS4</fullName>
    </recommendedName>
</protein>
<sequence length="208" mass="24058">MARYRGAVCRLCRREGSKLFLKGERCYSAKCAIDRRPYAPGDHGKSRRKMSEYGIQLREKQKAKRIYGVLETPFRNLYAEADRKKGTAGDNLMILLETRLDNIVYRAGLGRSRTEARQIVRHNHILVNGKKVNIPSYHCKPGDVIEFKEKSRGLQRFKDIIETTGSRIVPEWLDADVENLTIKVLEVPARDQIDTLIEERLIVEHYSK</sequence>
<dbReference type="SMART" id="SM01390">
    <property type="entry name" value="Ribosomal_S4"/>
    <property type="match status" value="1"/>
</dbReference>
<dbReference type="HAMAP" id="MF_01306_B">
    <property type="entry name" value="Ribosomal_uS4_B"/>
    <property type="match status" value="1"/>
</dbReference>
<dbReference type="PROSITE" id="PS50889">
    <property type="entry name" value="S4"/>
    <property type="match status" value="1"/>
</dbReference>
<dbReference type="InterPro" id="IPR001912">
    <property type="entry name" value="Ribosomal_uS4_N"/>
</dbReference>
<evidence type="ECO:0000256" key="5">
    <source>
        <dbReference type="ARBA" id="ARBA00022884"/>
    </source>
</evidence>
<dbReference type="Gene3D" id="3.10.290.10">
    <property type="entry name" value="RNA-binding S4 domain"/>
    <property type="match status" value="1"/>
</dbReference>
<keyword evidence="6 10" id="KW-0689">Ribosomal protein</keyword>
<dbReference type="Pfam" id="PF01479">
    <property type="entry name" value="S4"/>
    <property type="match status" value="1"/>
</dbReference>
<dbReference type="GO" id="GO:0015935">
    <property type="term" value="C:small ribosomal subunit"/>
    <property type="evidence" value="ECO:0007669"/>
    <property type="project" value="InterPro"/>
</dbReference>
<dbReference type="SUPFAM" id="SSF55174">
    <property type="entry name" value="Alpha-L RNA-binding motif"/>
    <property type="match status" value="1"/>
</dbReference>
<comment type="caution">
    <text evidence="14">The sequence shown here is derived from an EMBL/GenBank/DDBJ whole genome shotgun (WGS) entry which is preliminary data.</text>
</comment>
<dbReference type="PANTHER" id="PTHR11831:SF4">
    <property type="entry name" value="SMALL RIBOSOMAL SUBUNIT PROTEIN US4M"/>
    <property type="match status" value="1"/>
</dbReference>
<dbReference type="OrthoDB" id="9803672at2"/>